<evidence type="ECO:0000259" key="1">
    <source>
        <dbReference type="PROSITE" id="PS51677"/>
    </source>
</evidence>
<reference evidence="2 3" key="1">
    <citation type="submission" date="2016-11" db="EMBL/GenBank/DDBJ databases">
        <authorList>
            <person name="Jaros S."/>
            <person name="Januszkiewicz K."/>
            <person name="Wedrychowicz H."/>
        </authorList>
    </citation>
    <scope>NUCLEOTIDE SEQUENCE [LARGE SCALE GENOMIC DNA]</scope>
    <source>
        <strain evidence="2 3">DSM 21758</strain>
    </source>
</reference>
<dbReference type="Proteomes" id="UP000184310">
    <property type="component" value="Unassembled WGS sequence"/>
</dbReference>
<name>A0A1M6RYB9_9CLOT</name>
<dbReference type="AlphaFoldDB" id="A0A1M6RYB9"/>
<feature type="domain" description="NodB homology" evidence="1">
    <location>
        <begin position="29"/>
        <end position="228"/>
    </location>
</feature>
<dbReference type="GO" id="GO:0005975">
    <property type="term" value="P:carbohydrate metabolic process"/>
    <property type="evidence" value="ECO:0007669"/>
    <property type="project" value="InterPro"/>
</dbReference>
<proteinExistence type="predicted"/>
<dbReference type="SUPFAM" id="SSF88713">
    <property type="entry name" value="Glycoside hydrolase/deacetylase"/>
    <property type="match status" value="1"/>
</dbReference>
<dbReference type="Gene3D" id="3.20.20.370">
    <property type="entry name" value="Glycoside hydrolase/deacetylase"/>
    <property type="match status" value="1"/>
</dbReference>
<dbReference type="EMBL" id="FQZB01000016">
    <property type="protein sequence ID" value="SHK37451.1"/>
    <property type="molecule type" value="Genomic_DNA"/>
</dbReference>
<evidence type="ECO:0000313" key="3">
    <source>
        <dbReference type="Proteomes" id="UP000184310"/>
    </source>
</evidence>
<protein>
    <submittedName>
        <fullName evidence="2">Peptidoglycan/xylan/chitin deacetylase, PgdA/CDA1 family</fullName>
    </submittedName>
</protein>
<dbReference type="CDD" id="cd10944">
    <property type="entry name" value="CE4_SmPgdA_like"/>
    <property type="match status" value="1"/>
</dbReference>
<dbReference type="InterPro" id="IPR002509">
    <property type="entry name" value="NODB_dom"/>
</dbReference>
<dbReference type="InterPro" id="IPR050248">
    <property type="entry name" value="Polysacc_deacetylase_ArnD"/>
</dbReference>
<dbReference type="PROSITE" id="PS51677">
    <property type="entry name" value="NODB"/>
    <property type="match status" value="1"/>
</dbReference>
<organism evidence="2 3">
    <name type="scientific">Clostridium cavendishii DSM 21758</name>
    <dbReference type="NCBI Taxonomy" id="1121302"/>
    <lineage>
        <taxon>Bacteria</taxon>
        <taxon>Bacillati</taxon>
        <taxon>Bacillota</taxon>
        <taxon>Clostridia</taxon>
        <taxon>Eubacteriales</taxon>
        <taxon>Clostridiaceae</taxon>
        <taxon>Clostridium</taxon>
    </lineage>
</organism>
<dbReference type="InterPro" id="IPR011330">
    <property type="entry name" value="Glyco_hydro/deAcase_b/a-brl"/>
</dbReference>
<evidence type="ECO:0000313" key="2">
    <source>
        <dbReference type="EMBL" id="SHK37451.1"/>
    </source>
</evidence>
<dbReference type="RefSeq" id="WP_207650003.1">
    <property type="nucleotide sequence ID" value="NZ_FQZB01000016.1"/>
</dbReference>
<dbReference type="PANTHER" id="PTHR10587:SF125">
    <property type="entry name" value="POLYSACCHARIDE DEACETYLASE YHEN-RELATED"/>
    <property type="match status" value="1"/>
</dbReference>
<accession>A0A1M6RYB9</accession>
<dbReference type="GO" id="GO:0016810">
    <property type="term" value="F:hydrolase activity, acting on carbon-nitrogen (but not peptide) bonds"/>
    <property type="evidence" value="ECO:0007669"/>
    <property type="project" value="InterPro"/>
</dbReference>
<dbReference type="PANTHER" id="PTHR10587">
    <property type="entry name" value="GLYCOSYL TRANSFERASE-RELATED"/>
    <property type="match status" value="1"/>
</dbReference>
<keyword evidence="3" id="KW-1185">Reference proteome</keyword>
<gene>
    <name evidence="2" type="ORF">SAMN02745163_03703</name>
</gene>
<dbReference type="STRING" id="1121302.SAMN02745163_03703"/>
<sequence length="250" mass="28188">MVFANSISRPFVINDMGEGTNSSSKLKEKVVFLTFDDGPTTTNTRKILDILKNNKVKASFFVVGNNVKLNMARGNGEILKEAYNYGVDIYPHSESHVYNKIYRSEAEYIKDLEFCENTINNSLNSNKFNRFLRMPGGSNNRNASHTIISNIRKMIKAKGISYIDWNVSTGDASSKKCSKENIIKNIESHGDVYNISVVLIHDAYGKESSVDALQGIIDYYKARGYKFKSLGEMNDVEYNYLVKAKVINAN</sequence>
<dbReference type="Pfam" id="PF01522">
    <property type="entry name" value="Polysacc_deac_1"/>
    <property type="match status" value="1"/>
</dbReference>